<protein>
    <submittedName>
        <fullName evidence="1">Uncharacterized protein</fullName>
    </submittedName>
</protein>
<keyword evidence="2" id="KW-1185">Reference proteome</keyword>
<accession>A0AAU9TYF6</accession>
<gene>
    <name evidence="1" type="ORF">EEDITHA_LOCUS6467</name>
</gene>
<name>A0AAU9TYF6_EUPED</name>
<dbReference type="AlphaFoldDB" id="A0AAU9TYF6"/>
<proteinExistence type="predicted"/>
<dbReference type="Proteomes" id="UP001153954">
    <property type="component" value="Unassembled WGS sequence"/>
</dbReference>
<evidence type="ECO:0000313" key="2">
    <source>
        <dbReference type="Proteomes" id="UP001153954"/>
    </source>
</evidence>
<organism evidence="1 2">
    <name type="scientific">Euphydryas editha</name>
    <name type="common">Edith's checkerspot</name>
    <dbReference type="NCBI Taxonomy" id="104508"/>
    <lineage>
        <taxon>Eukaryota</taxon>
        <taxon>Metazoa</taxon>
        <taxon>Ecdysozoa</taxon>
        <taxon>Arthropoda</taxon>
        <taxon>Hexapoda</taxon>
        <taxon>Insecta</taxon>
        <taxon>Pterygota</taxon>
        <taxon>Neoptera</taxon>
        <taxon>Endopterygota</taxon>
        <taxon>Lepidoptera</taxon>
        <taxon>Glossata</taxon>
        <taxon>Ditrysia</taxon>
        <taxon>Papilionoidea</taxon>
        <taxon>Nymphalidae</taxon>
        <taxon>Nymphalinae</taxon>
        <taxon>Euphydryas</taxon>
    </lineage>
</organism>
<evidence type="ECO:0000313" key="1">
    <source>
        <dbReference type="EMBL" id="CAH2090519.1"/>
    </source>
</evidence>
<comment type="caution">
    <text evidence="1">The sequence shown here is derived from an EMBL/GenBank/DDBJ whole genome shotgun (WGS) entry which is preliminary data.</text>
</comment>
<reference evidence="1" key="1">
    <citation type="submission" date="2022-03" db="EMBL/GenBank/DDBJ databases">
        <authorList>
            <person name="Tunstrom K."/>
        </authorList>
    </citation>
    <scope>NUCLEOTIDE SEQUENCE</scope>
</reference>
<sequence>MAQSRELLGACACADTPARLSSASAVRRSSPPLYECSSRGLYSTVVSTHETHAGALAGRVRVRRHAGQVEQRLGRAPLLAAALGACACADTPARLSSASAVRRSSPPLYECSSRGLYSTVVSTHETHAGALAGRVRVRRHAGQVEQRLGRAPLLAAALGACACADTPARLSSASAVRRSSPPLYECSSRGLYSTVVSTHETHAGALAGRVRVRRHAGQVEQRLGRAPLLAAALGACACADTPARLSSASAVRRSSPPLYECSSRGLYSTVVSTHETHAGALAGRVRVRRHAGQVEQRLGRAPLLAAALGACACADTPARLSSASAVRRSSPPLYECSSRGLYSTVVSTHETHAGALAGRVRVRRHAGQVEQRLGRAPLLAAALGACACADTPARLSSASAVRRSSPPLYECSSRGLYSTVVSTHETHAGALAGRVRVRRHAGQVEQRLGRAPLLAAALGACACADTPARLSSASAVRRSSPPLYECSSRGLYSTVVSTHETHAGALAGRVRVRRHAGQVEQRLGRAPLLAAALGACACADTPARLSSASAVRRSSPPLYECSSRGLYSTVVSTHETHAGALAGRVRVRRHAGQVEQRLGRAPLLAAALGACACADTPARLSSASAVRRSSPPLYECSSRGLYSTVVSTHETHAGALAGRVRVRRHAGQVEQRLGRAPLLAAALGACACADTPARLSSASAVRRSSPPLYECSSRGLYSTVVSTHETHAGALAGRVRVRRHAGQVEQRLGRAPLLAAALGACACADTPARLSSASAVRRSSPPLYECSSRGLYSTVVSTHETHAGALAGRVRVRRHAGQVEQRLGRAPLLAAALGACACADTPARLSSASAVRRSSPPLYECSSRGLYSTVVSTHETHAGALAGRVRVRRHAGQVEQRLGRAPLLAAAVRVLVARTI</sequence>
<dbReference type="EMBL" id="CAKOGL010000009">
    <property type="protein sequence ID" value="CAH2090519.1"/>
    <property type="molecule type" value="Genomic_DNA"/>
</dbReference>